<protein>
    <submittedName>
        <fullName evidence="2">Uncharacterized protein</fullName>
    </submittedName>
</protein>
<gene>
    <name evidence="2" type="ORF">H6P81_019231</name>
</gene>
<proteinExistence type="predicted"/>
<reference evidence="2 3" key="1">
    <citation type="submission" date="2021-07" db="EMBL/GenBank/DDBJ databases">
        <title>The Aristolochia fimbriata genome: insights into angiosperm evolution, floral development and chemical biosynthesis.</title>
        <authorList>
            <person name="Jiao Y."/>
        </authorList>
    </citation>
    <scope>NUCLEOTIDE SEQUENCE [LARGE SCALE GENOMIC DNA]</scope>
    <source>
        <strain evidence="2">IBCAS-2021</strain>
        <tissue evidence="2">Leaf</tissue>
    </source>
</reference>
<dbReference type="Proteomes" id="UP000825729">
    <property type="component" value="Unassembled WGS sequence"/>
</dbReference>
<feature type="region of interest" description="Disordered" evidence="1">
    <location>
        <begin position="1"/>
        <end position="23"/>
    </location>
</feature>
<evidence type="ECO:0000256" key="1">
    <source>
        <dbReference type="SAM" id="MobiDB-lite"/>
    </source>
</evidence>
<evidence type="ECO:0000313" key="2">
    <source>
        <dbReference type="EMBL" id="KAG9439066.1"/>
    </source>
</evidence>
<dbReference type="EMBL" id="JAINDJ010000008">
    <property type="protein sequence ID" value="KAG9439066.1"/>
    <property type="molecule type" value="Genomic_DNA"/>
</dbReference>
<name>A0AAV7DTT7_ARIFI</name>
<comment type="caution">
    <text evidence="2">The sequence shown here is derived from an EMBL/GenBank/DDBJ whole genome shotgun (WGS) entry which is preliminary data.</text>
</comment>
<keyword evidence="3" id="KW-1185">Reference proteome</keyword>
<dbReference type="AlphaFoldDB" id="A0AAV7DTT7"/>
<feature type="compositionally biased region" description="Basic and acidic residues" evidence="1">
    <location>
        <begin position="1"/>
        <end position="14"/>
    </location>
</feature>
<sequence>MAGKREEVEEESRVRARGASRNANAAAAAAASAAAVTEPLLQTRKSEKKGVKIVIQAKRSRRHVREGKVTGSWRAVRRRRLRCQGRSRSSTRWRYLGWGRRIGYAPRSGTGAR</sequence>
<accession>A0AAV7DTT7</accession>
<organism evidence="2 3">
    <name type="scientific">Aristolochia fimbriata</name>
    <name type="common">White veined hardy Dutchman's pipe vine</name>
    <dbReference type="NCBI Taxonomy" id="158543"/>
    <lineage>
        <taxon>Eukaryota</taxon>
        <taxon>Viridiplantae</taxon>
        <taxon>Streptophyta</taxon>
        <taxon>Embryophyta</taxon>
        <taxon>Tracheophyta</taxon>
        <taxon>Spermatophyta</taxon>
        <taxon>Magnoliopsida</taxon>
        <taxon>Magnoliidae</taxon>
        <taxon>Piperales</taxon>
        <taxon>Aristolochiaceae</taxon>
        <taxon>Aristolochia</taxon>
    </lineage>
</organism>
<evidence type="ECO:0000313" key="3">
    <source>
        <dbReference type="Proteomes" id="UP000825729"/>
    </source>
</evidence>